<sequence length="285" mass="31041">MEGPIKGLKKEHSHKSSSRHRPECRDALTPIHPASSHRSRRWPFTNLSSEHTRHKIKRADYPAVLPYSRSRELFASSGHAGLPPEERTVRGTFVQGFNDHDIHLLDLFEGDEYTRENVEVHALGPLTSLSSTPVPTGKSSISSSSAAVPLDAPSLPPLDAPSAPLPAETYIYAGPLTDLSPELWSLSARTRGSGSGAARTKTITSRLTAGATSTGRRYGRRLSTPPLSRGASRGLNAGDNRIDVVNPHWSTQDPTPAPADYRWLLRSTTIRFTLMSSSDVLPAEE</sequence>
<feature type="region of interest" description="Disordered" evidence="2">
    <location>
        <begin position="127"/>
        <end position="153"/>
    </location>
</feature>
<feature type="compositionally biased region" description="Polar residues" evidence="2">
    <location>
        <begin position="127"/>
        <end position="138"/>
    </location>
</feature>
<evidence type="ECO:0000256" key="2">
    <source>
        <dbReference type="SAM" id="MobiDB-lite"/>
    </source>
</evidence>
<dbReference type="PANTHER" id="PTHR31544">
    <property type="entry name" value="AIG2-LIKE PROTEIN D"/>
    <property type="match status" value="1"/>
</dbReference>
<feature type="compositionally biased region" description="Low complexity" evidence="2">
    <location>
        <begin position="139"/>
        <end position="153"/>
    </location>
</feature>
<dbReference type="AlphaFoldDB" id="A0A5C3P353"/>
<dbReference type="InParanoid" id="A0A5C3P353"/>
<keyword evidence="4" id="KW-1185">Reference proteome</keyword>
<protein>
    <submittedName>
        <fullName evidence="3">Uncharacterized protein</fullName>
    </submittedName>
</protein>
<proteinExistence type="inferred from homology"/>
<dbReference type="PANTHER" id="PTHR31544:SF2">
    <property type="entry name" value="AIG2-LIKE PROTEIN D"/>
    <property type="match status" value="1"/>
</dbReference>
<dbReference type="Gene3D" id="3.10.490.10">
    <property type="entry name" value="Gamma-glutamyl cyclotransferase-like"/>
    <property type="match status" value="1"/>
</dbReference>
<feature type="region of interest" description="Disordered" evidence="2">
    <location>
        <begin position="208"/>
        <end position="239"/>
    </location>
</feature>
<reference evidence="3 4" key="1">
    <citation type="journal article" date="2019" name="Nat. Ecol. Evol.">
        <title>Megaphylogeny resolves global patterns of mushroom evolution.</title>
        <authorList>
            <person name="Varga T."/>
            <person name="Krizsan K."/>
            <person name="Foldi C."/>
            <person name="Dima B."/>
            <person name="Sanchez-Garcia M."/>
            <person name="Sanchez-Ramirez S."/>
            <person name="Szollosi G.J."/>
            <person name="Szarkandi J.G."/>
            <person name="Papp V."/>
            <person name="Albert L."/>
            <person name="Andreopoulos W."/>
            <person name="Angelini C."/>
            <person name="Antonin V."/>
            <person name="Barry K.W."/>
            <person name="Bougher N.L."/>
            <person name="Buchanan P."/>
            <person name="Buyck B."/>
            <person name="Bense V."/>
            <person name="Catcheside P."/>
            <person name="Chovatia M."/>
            <person name="Cooper J."/>
            <person name="Damon W."/>
            <person name="Desjardin D."/>
            <person name="Finy P."/>
            <person name="Geml J."/>
            <person name="Haridas S."/>
            <person name="Hughes K."/>
            <person name="Justo A."/>
            <person name="Karasinski D."/>
            <person name="Kautmanova I."/>
            <person name="Kiss B."/>
            <person name="Kocsube S."/>
            <person name="Kotiranta H."/>
            <person name="LaButti K.M."/>
            <person name="Lechner B.E."/>
            <person name="Liimatainen K."/>
            <person name="Lipzen A."/>
            <person name="Lukacs Z."/>
            <person name="Mihaltcheva S."/>
            <person name="Morgado L.N."/>
            <person name="Niskanen T."/>
            <person name="Noordeloos M.E."/>
            <person name="Ohm R.A."/>
            <person name="Ortiz-Santana B."/>
            <person name="Ovrebo C."/>
            <person name="Racz N."/>
            <person name="Riley R."/>
            <person name="Savchenko A."/>
            <person name="Shiryaev A."/>
            <person name="Soop K."/>
            <person name="Spirin V."/>
            <person name="Szebenyi C."/>
            <person name="Tomsovsky M."/>
            <person name="Tulloss R.E."/>
            <person name="Uehling J."/>
            <person name="Grigoriev I.V."/>
            <person name="Vagvolgyi C."/>
            <person name="Papp T."/>
            <person name="Martin F.M."/>
            <person name="Miettinen O."/>
            <person name="Hibbett D.S."/>
            <person name="Nagy L.G."/>
        </authorList>
    </citation>
    <scope>NUCLEOTIDE SEQUENCE [LARGE SCALE GENOMIC DNA]</scope>
    <source>
        <strain evidence="3 4">HHB13444</strain>
    </source>
</reference>
<dbReference type="Proteomes" id="UP000308197">
    <property type="component" value="Unassembled WGS sequence"/>
</dbReference>
<dbReference type="EMBL" id="ML211343">
    <property type="protein sequence ID" value="TFK84085.1"/>
    <property type="molecule type" value="Genomic_DNA"/>
</dbReference>
<comment type="similarity">
    <text evidence="1">Belongs to the gamma-glutamylcyclotransferase family.</text>
</comment>
<evidence type="ECO:0000256" key="1">
    <source>
        <dbReference type="ARBA" id="ARBA00008861"/>
    </source>
</evidence>
<accession>A0A5C3P353</accession>
<feature type="compositionally biased region" description="Basic residues" evidence="2">
    <location>
        <begin position="7"/>
        <end position="19"/>
    </location>
</feature>
<name>A0A5C3P353_9APHY</name>
<gene>
    <name evidence="3" type="ORF">K466DRAFT_665396</name>
</gene>
<feature type="region of interest" description="Disordered" evidence="2">
    <location>
        <begin position="1"/>
        <end position="41"/>
    </location>
</feature>
<organism evidence="3 4">
    <name type="scientific">Polyporus arcularius HHB13444</name>
    <dbReference type="NCBI Taxonomy" id="1314778"/>
    <lineage>
        <taxon>Eukaryota</taxon>
        <taxon>Fungi</taxon>
        <taxon>Dikarya</taxon>
        <taxon>Basidiomycota</taxon>
        <taxon>Agaricomycotina</taxon>
        <taxon>Agaricomycetes</taxon>
        <taxon>Polyporales</taxon>
        <taxon>Polyporaceae</taxon>
        <taxon>Polyporus</taxon>
    </lineage>
</organism>
<evidence type="ECO:0000313" key="4">
    <source>
        <dbReference type="Proteomes" id="UP000308197"/>
    </source>
</evidence>
<dbReference type="InterPro" id="IPR045038">
    <property type="entry name" value="AIG2-like"/>
</dbReference>
<evidence type="ECO:0000313" key="3">
    <source>
        <dbReference type="EMBL" id="TFK84085.1"/>
    </source>
</evidence>